<evidence type="ECO:0000256" key="1">
    <source>
        <dbReference type="SAM" id="MobiDB-lite"/>
    </source>
</evidence>
<gene>
    <name evidence="2" type="ORF">pFR1.31</name>
</gene>
<reference evidence="2" key="1">
    <citation type="journal article" date="2006" name="Appl. Environ. Microbiol.">
        <title>Diversity of telomere palindromic sequences and replication genes among Streptomyces linear plasmids.</title>
        <authorList>
            <person name="Zhang R."/>
            <person name="Yang Y."/>
            <person name="Fang P."/>
            <person name="Jiang C."/>
            <person name="Xu L."/>
            <person name="Zhu Y."/>
            <person name="Shen M."/>
            <person name="Xia H."/>
            <person name="Zhao J."/>
            <person name="Chen T."/>
            <person name="Qin Z."/>
        </authorList>
    </citation>
    <scope>NUCLEOTIDE SEQUENCE</scope>
    <source>
        <strain evidence="2">FR1</strain>
        <plasmid evidence="2">pFRL1</plasmid>
    </source>
</reference>
<feature type="region of interest" description="Disordered" evidence="1">
    <location>
        <begin position="1"/>
        <end position="34"/>
    </location>
</feature>
<evidence type="ECO:0000313" key="2">
    <source>
        <dbReference type="EMBL" id="ABC67419.1"/>
    </source>
</evidence>
<organism evidence="2">
    <name type="scientific">Streptomyces sp. FR1</name>
    <dbReference type="NCBI Taxonomy" id="349971"/>
    <lineage>
        <taxon>Bacteria</taxon>
        <taxon>Bacillati</taxon>
        <taxon>Actinomycetota</taxon>
        <taxon>Actinomycetes</taxon>
        <taxon>Kitasatosporales</taxon>
        <taxon>Streptomycetaceae</taxon>
        <taxon>Streptomyces</taxon>
    </lineage>
</organism>
<feature type="compositionally biased region" description="Low complexity" evidence="1">
    <location>
        <begin position="17"/>
        <end position="30"/>
    </location>
</feature>
<geneLocation type="plasmid" evidence="2">
    <name>pFRL1</name>
</geneLocation>
<dbReference type="EMBL" id="DQ322651">
    <property type="protein sequence ID" value="ABC67419.1"/>
    <property type="molecule type" value="Genomic_DNA"/>
</dbReference>
<accession>Q2LEP6</accession>
<keyword evidence="2" id="KW-0614">Plasmid</keyword>
<name>Q2LEP6_9ACTN</name>
<dbReference type="AlphaFoldDB" id="Q2LEP6"/>
<sequence length="115" mass="12624">MTGQADRPPPAPRRPSRSAGRSTSRSAAPRENPMLRLIRTRTYRELHTHVQELHDRAASQERGRLAAEYRITQALQILQGEDTELSTRLSDALTGDGQFTIAAPPATSGSAPLPR</sequence>
<protein>
    <submittedName>
        <fullName evidence="2">Uncharacterized protein</fullName>
    </submittedName>
</protein>
<proteinExistence type="predicted"/>